<dbReference type="GO" id="GO:0004385">
    <property type="term" value="F:GMP kinase activity"/>
    <property type="evidence" value="ECO:0007669"/>
    <property type="project" value="UniProtKB-EC"/>
</dbReference>
<dbReference type="CDD" id="cd00071">
    <property type="entry name" value="GMPK"/>
    <property type="match status" value="1"/>
</dbReference>
<feature type="domain" description="Guanylate kinase-like" evidence="7">
    <location>
        <begin position="34"/>
        <end position="217"/>
    </location>
</feature>
<dbReference type="SUPFAM" id="SSF52540">
    <property type="entry name" value="P-loop containing nucleoside triphosphate hydrolases"/>
    <property type="match status" value="1"/>
</dbReference>
<dbReference type="NCBIfam" id="TIGR03263">
    <property type="entry name" value="guanyl_kin"/>
    <property type="match status" value="1"/>
</dbReference>
<keyword evidence="6" id="KW-0067">ATP-binding</keyword>
<evidence type="ECO:0000313" key="8">
    <source>
        <dbReference type="EMBL" id="KAL3085346.1"/>
    </source>
</evidence>
<dbReference type="PROSITE" id="PS50052">
    <property type="entry name" value="GUANYLATE_KINASE_2"/>
    <property type="match status" value="1"/>
</dbReference>
<evidence type="ECO:0000259" key="7">
    <source>
        <dbReference type="PROSITE" id="PS50052"/>
    </source>
</evidence>
<accession>A0ABD2J4V6</accession>
<evidence type="ECO:0000313" key="9">
    <source>
        <dbReference type="Proteomes" id="UP001620645"/>
    </source>
</evidence>
<reference evidence="8 9" key="1">
    <citation type="submission" date="2024-10" db="EMBL/GenBank/DDBJ databases">
        <authorList>
            <person name="Kim D."/>
        </authorList>
    </citation>
    <scope>NUCLEOTIDE SEQUENCE [LARGE SCALE GENOMIC DNA]</scope>
    <source>
        <strain evidence="8">Taebaek</strain>
    </source>
</reference>
<keyword evidence="4" id="KW-0547">Nucleotide-binding</keyword>
<dbReference type="SMART" id="SM00072">
    <property type="entry name" value="GuKc"/>
    <property type="match status" value="1"/>
</dbReference>
<dbReference type="InterPro" id="IPR017665">
    <property type="entry name" value="Guanylate_kinase"/>
</dbReference>
<name>A0ABD2J4V6_HETSC</name>
<evidence type="ECO:0000256" key="5">
    <source>
        <dbReference type="ARBA" id="ARBA00022777"/>
    </source>
</evidence>
<evidence type="ECO:0000256" key="1">
    <source>
        <dbReference type="ARBA" id="ARBA00005790"/>
    </source>
</evidence>
<keyword evidence="9" id="KW-1185">Reference proteome</keyword>
<dbReference type="GO" id="GO:0005524">
    <property type="term" value="F:ATP binding"/>
    <property type="evidence" value="ECO:0007669"/>
    <property type="project" value="UniProtKB-KW"/>
</dbReference>
<dbReference type="InterPro" id="IPR008145">
    <property type="entry name" value="GK/Ca_channel_bsu"/>
</dbReference>
<dbReference type="AlphaFoldDB" id="A0ABD2J4V6"/>
<dbReference type="FunFam" id="3.40.50.300:FF:000776">
    <property type="entry name" value="Guanylate kinase 2"/>
    <property type="match status" value="1"/>
</dbReference>
<dbReference type="PANTHER" id="PTHR23117">
    <property type="entry name" value="GUANYLATE KINASE-RELATED"/>
    <property type="match status" value="1"/>
</dbReference>
<dbReference type="InterPro" id="IPR008144">
    <property type="entry name" value="Guanylate_kin-like_dom"/>
</dbReference>
<keyword evidence="5" id="KW-0418">Kinase</keyword>
<dbReference type="EMBL" id="JBICCN010000232">
    <property type="protein sequence ID" value="KAL3085346.1"/>
    <property type="molecule type" value="Genomic_DNA"/>
</dbReference>
<sequence>MHSLGTLTNTIRQHLQRHIFGTLLNGSFFQQAMVRPIIISGPSGCGKSTILARAMKEYPEAFAFSISHTTRKPRDGELDQQHYYFVDRREMERMIGAGQFLEHAEFGGNLYGTSKRAVDDVQSSGKICVLDVELNGVRNFKALQFDAKFVLVRPPSIEVLEQRLRQRGSETEETIAKRLKHAKEDMEAVEKQPSLFDYVVINDILDKAYNDFLDVINPELDALQKQKQNQQQQQ</sequence>
<proteinExistence type="inferred from homology"/>
<evidence type="ECO:0000256" key="3">
    <source>
        <dbReference type="ARBA" id="ARBA00022679"/>
    </source>
</evidence>
<evidence type="ECO:0000256" key="2">
    <source>
        <dbReference type="ARBA" id="ARBA00012961"/>
    </source>
</evidence>
<dbReference type="Gene3D" id="3.40.50.300">
    <property type="entry name" value="P-loop containing nucleotide triphosphate hydrolases"/>
    <property type="match status" value="1"/>
</dbReference>
<dbReference type="Pfam" id="PF00625">
    <property type="entry name" value="Guanylate_kin"/>
    <property type="match status" value="1"/>
</dbReference>
<evidence type="ECO:0000256" key="4">
    <source>
        <dbReference type="ARBA" id="ARBA00022741"/>
    </source>
</evidence>
<dbReference type="PANTHER" id="PTHR23117:SF13">
    <property type="entry name" value="GUANYLATE KINASE"/>
    <property type="match status" value="1"/>
</dbReference>
<organism evidence="8 9">
    <name type="scientific">Heterodera schachtii</name>
    <name type="common">Sugarbeet cyst nematode worm</name>
    <name type="synonym">Tylenchus schachtii</name>
    <dbReference type="NCBI Taxonomy" id="97005"/>
    <lineage>
        <taxon>Eukaryota</taxon>
        <taxon>Metazoa</taxon>
        <taxon>Ecdysozoa</taxon>
        <taxon>Nematoda</taxon>
        <taxon>Chromadorea</taxon>
        <taxon>Rhabditida</taxon>
        <taxon>Tylenchina</taxon>
        <taxon>Tylenchomorpha</taxon>
        <taxon>Tylenchoidea</taxon>
        <taxon>Heteroderidae</taxon>
        <taxon>Heteroderinae</taxon>
        <taxon>Heterodera</taxon>
    </lineage>
</organism>
<protein>
    <recommendedName>
        <fullName evidence="2">guanylate kinase</fullName>
        <ecNumber evidence="2">2.7.4.8</ecNumber>
    </recommendedName>
</protein>
<comment type="similarity">
    <text evidence="1">Belongs to the guanylate kinase family.</text>
</comment>
<keyword evidence="3" id="KW-0808">Transferase</keyword>
<dbReference type="EC" id="2.7.4.8" evidence="2"/>
<dbReference type="Proteomes" id="UP001620645">
    <property type="component" value="Unassembled WGS sequence"/>
</dbReference>
<gene>
    <name evidence="8" type="ORF">niasHS_010415</name>
</gene>
<evidence type="ECO:0000256" key="6">
    <source>
        <dbReference type="ARBA" id="ARBA00022840"/>
    </source>
</evidence>
<comment type="caution">
    <text evidence="8">The sequence shown here is derived from an EMBL/GenBank/DDBJ whole genome shotgun (WGS) entry which is preliminary data.</text>
</comment>
<dbReference type="InterPro" id="IPR027417">
    <property type="entry name" value="P-loop_NTPase"/>
</dbReference>